<dbReference type="AlphaFoldDB" id="A0A1M7YYR4"/>
<feature type="chain" id="PRO_5012636166" evidence="1">
    <location>
        <begin position="27"/>
        <end position="218"/>
    </location>
</feature>
<reference evidence="3" key="1">
    <citation type="submission" date="2016-12" db="EMBL/GenBank/DDBJ databases">
        <authorList>
            <person name="Rodrigo-Torres L."/>
            <person name="Arahal R.D."/>
            <person name="Lucena T."/>
        </authorList>
    </citation>
    <scope>NUCLEOTIDE SEQUENCE [LARGE SCALE GENOMIC DNA]</scope>
</reference>
<dbReference type="Proteomes" id="UP000184600">
    <property type="component" value="Unassembled WGS sequence"/>
</dbReference>
<evidence type="ECO:0000313" key="2">
    <source>
        <dbReference type="EMBL" id="SHO57819.1"/>
    </source>
</evidence>
<proteinExistence type="predicted"/>
<dbReference type="EMBL" id="FRFG01000048">
    <property type="protein sequence ID" value="SHO57819.1"/>
    <property type="molecule type" value="Genomic_DNA"/>
</dbReference>
<accession>A0A1M7YYR4</accession>
<keyword evidence="1" id="KW-0732">Signal</keyword>
<evidence type="ECO:0000256" key="1">
    <source>
        <dbReference type="SAM" id="SignalP"/>
    </source>
</evidence>
<dbReference type="OrthoDB" id="9869118at2"/>
<gene>
    <name evidence="2" type="ORF">VQ7734_03589</name>
</gene>
<name>A0A1M7YYR4_9VIBR</name>
<dbReference type="RefSeq" id="WP_073585147.1">
    <property type="nucleotide sequence ID" value="NZ_AP024897.1"/>
</dbReference>
<organism evidence="2 3">
    <name type="scientific">Vibrio quintilis</name>
    <dbReference type="NCBI Taxonomy" id="1117707"/>
    <lineage>
        <taxon>Bacteria</taxon>
        <taxon>Pseudomonadati</taxon>
        <taxon>Pseudomonadota</taxon>
        <taxon>Gammaproteobacteria</taxon>
        <taxon>Vibrionales</taxon>
        <taxon>Vibrionaceae</taxon>
        <taxon>Vibrio</taxon>
    </lineage>
</organism>
<keyword evidence="3" id="KW-1185">Reference proteome</keyword>
<protein>
    <submittedName>
        <fullName evidence="2">Uncharacterized protein</fullName>
    </submittedName>
</protein>
<feature type="signal peptide" evidence="1">
    <location>
        <begin position="1"/>
        <end position="26"/>
    </location>
</feature>
<evidence type="ECO:0000313" key="3">
    <source>
        <dbReference type="Proteomes" id="UP000184600"/>
    </source>
</evidence>
<sequence length="218" mass="25504">MKIHMLVFRRLVINLALVLLCRVSYANDACSVIGKYVNVGVEQSEISEKIFGIEREMSELRYVAEIENSIGNDHYEYHDYEKFIKCIDGYDSRFIKRNSTYFKLSLISVLKNKMPVSEEKRIMKYVIKELHSDDNLILGQAVRATVPFNNDMFIPYLKDIIINNKNNRGLQKLTIDMLSYISGSKTREAFNEIKNEISDPKLINLIDNRLNKFNDMYH</sequence>